<dbReference type="Pfam" id="PF13041">
    <property type="entry name" value="PPR_2"/>
    <property type="match status" value="1"/>
</dbReference>
<feature type="repeat" description="PPR" evidence="2">
    <location>
        <begin position="228"/>
        <end position="262"/>
    </location>
</feature>
<keyword evidence="5" id="KW-1185">Reference proteome</keyword>
<evidence type="ECO:0008006" key="6">
    <source>
        <dbReference type="Google" id="ProtNLM"/>
    </source>
</evidence>
<dbReference type="InterPro" id="IPR002885">
    <property type="entry name" value="PPR_rpt"/>
</dbReference>
<sequence>MNSLTQACSHSHHFHFHPNCFTNTIHTETKSSKNKTIFFFFKPFSKFQSLTTQAHLASSIHPLSPPPPPPPPSTNNAVLDSKHTTLLVEAYHVHRGLGILLRKLDSVDGDPLRILTEDGDWPKEYFWAVVKFLKNASRFSEILQVFDMWKNIEKSRISELNYNKIISLLVEGGMMEGAMSTLQGMKIHGLKPSLDTYNPIIHGFSREGKFGEALCFLDEMKEFDLEPDTETYDGLIRAYGKFKMYDEIGKCVKKMELDGCSPDHITYNILIQEYSRGGVLQRMEKLYQRMISKRMRLQSSTLIAMLDAYTTFGMVEKMEMFYRKLLNSKTRLDDDLIRKVAEVYIKNYMFSRLEDLGLDLRSAFGESDLVWCLRLLSYACLLSRKGMDIIVQEMRDAKVHWNVTTANIIMLAYVKMRDFKRLRILLSLFPMYRVKPDIVTVGILFDANRIGFDGSGTLEAWRRMRYHYRVVEMETDSLVLTAFGKGHFLKSCEEMYSSLHPEYRERKTWTYHDLITLVSMYSGKQAGMHLHVPQMLAIPPPPPRHGPAPRVYKRGRAAVLALGLTLVKVIM</sequence>
<evidence type="ECO:0000256" key="3">
    <source>
        <dbReference type="SAM" id="MobiDB-lite"/>
    </source>
</evidence>
<proteinExistence type="predicted"/>
<dbReference type="Gene3D" id="1.25.40.10">
    <property type="entry name" value="Tetratricopeptide repeat domain"/>
    <property type="match status" value="2"/>
</dbReference>
<comment type="caution">
    <text evidence="4">The sequence shown here is derived from an EMBL/GenBank/DDBJ whole genome shotgun (WGS) entry which is preliminary data.</text>
</comment>
<reference evidence="4 5" key="1">
    <citation type="submission" date="2019-01" db="EMBL/GenBank/DDBJ databases">
        <title>Sequencing of cultivated peanut Arachis hypogaea provides insights into genome evolution and oil improvement.</title>
        <authorList>
            <person name="Chen X."/>
        </authorList>
    </citation>
    <scope>NUCLEOTIDE SEQUENCE [LARGE SCALE GENOMIC DNA]</scope>
    <source>
        <strain evidence="5">cv. Fuhuasheng</strain>
        <tissue evidence="4">Leaves</tissue>
    </source>
</reference>
<protein>
    <recommendedName>
        <fullName evidence="6">Pentacotripeptide-repeat region of PRORP domain-containing protein</fullName>
    </recommendedName>
</protein>
<dbReference type="PANTHER" id="PTHR47493:SF3">
    <property type="entry name" value="PENTACOTRIPEPTIDE-REPEAT REGION OF PRORP DOMAIN-CONTAINING PROTEIN"/>
    <property type="match status" value="1"/>
</dbReference>
<feature type="region of interest" description="Disordered" evidence="3">
    <location>
        <begin position="58"/>
        <end position="78"/>
    </location>
</feature>
<gene>
    <name evidence="4" type="ORF">Ahy_A04g021499</name>
</gene>
<dbReference type="NCBIfam" id="TIGR00756">
    <property type="entry name" value="PPR"/>
    <property type="match status" value="4"/>
</dbReference>
<dbReference type="PROSITE" id="PS51375">
    <property type="entry name" value="PPR"/>
    <property type="match status" value="4"/>
</dbReference>
<feature type="repeat" description="PPR" evidence="2">
    <location>
        <begin position="158"/>
        <end position="192"/>
    </location>
</feature>
<evidence type="ECO:0000313" key="5">
    <source>
        <dbReference type="Proteomes" id="UP000289738"/>
    </source>
</evidence>
<accession>A0A445DKP9</accession>
<dbReference type="Proteomes" id="UP000289738">
    <property type="component" value="Chromosome A04"/>
</dbReference>
<dbReference type="PANTHER" id="PTHR47493">
    <property type="entry name" value="OS08G0520200 PROTEIN"/>
    <property type="match status" value="1"/>
</dbReference>
<organism evidence="4 5">
    <name type="scientific">Arachis hypogaea</name>
    <name type="common">Peanut</name>
    <dbReference type="NCBI Taxonomy" id="3818"/>
    <lineage>
        <taxon>Eukaryota</taxon>
        <taxon>Viridiplantae</taxon>
        <taxon>Streptophyta</taxon>
        <taxon>Embryophyta</taxon>
        <taxon>Tracheophyta</taxon>
        <taxon>Spermatophyta</taxon>
        <taxon>Magnoliopsida</taxon>
        <taxon>eudicotyledons</taxon>
        <taxon>Gunneridae</taxon>
        <taxon>Pentapetalae</taxon>
        <taxon>rosids</taxon>
        <taxon>fabids</taxon>
        <taxon>Fabales</taxon>
        <taxon>Fabaceae</taxon>
        <taxon>Papilionoideae</taxon>
        <taxon>50 kb inversion clade</taxon>
        <taxon>dalbergioids sensu lato</taxon>
        <taxon>Dalbergieae</taxon>
        <taxon>Pterocarpus clade</taxon>
        <taxon>Arachis</taxon>
    </lineage>
</organism>
<keyword evidence="1" id="KW-0677">Repeat</keyword>
<evidence type="ECO:0000256" key="2">
    <source>
        <dbReference type="PROSITE-ProRule" id="PRU00708"/>
    </source>
</evidence>
<feature type="repeat" description="PPR" evidence="2">
    <location>
        <begin position="193"/>
        <end position="227"/>
    </location>
</feature>
<dbReference type="STRING" id="3818.A0A445DKP9"/>
<dbReference type="SMR" id="A0A445DKP9"/>
<evidence type="ECO:0000256" key="1">
    <source>
        <dbReference type="ARBA" id="ARBA00022737"/>
    </source>
</evidence>
<dbReference type="AlphaFoldDB" id="A0A445DKP9"/>
<name>A0A445DKP9_ARAHY</name>
<dbReference type="Gramene" id="arahy.Tifrunner.gnm2.ann2.Ah04g016500.1">
    <property type="protein sequence ID" value="arahy.Tifrunner.gnm2.ann2.Ah04g016500.1-CDS"/>
    <property type="gene ID" value="arahy.Tifrunner.gnm2.ann2.Ah04g016500"/>
</dbReference>
<dbReference type="EMBL" id="SDMP01000004">
    <property type="protein sequence ID" value="RYR63740.1"/>
    <property type="molecule type" value="Genomic_DNA"/>
</dbReference>
<feature type="compositionally biased region" description="Pro residues" evidence="3">
    <location>
        <begin position="63"/>
        <end position="73"/>
    </location>
</feature>
<feature type="repeat" description="PPR" evidence="2">
    <location>
        <begin position="263"/>
        <end position="297"/>
    </location>
</feature>
<dbReference type="Pfam" id="PF01535">
    <property type="entry name" value="PPR"/>
    <property type="match status" value="2"/>
</dbReference>
<evidence type="ECO:0000313" key="4">
    <source>
        <dbReference type="EMBL" id="RYR63740.1"/>
    </source>
</evidence>
<dbReference type="InterPro" id="IPR011990">
    <property type="entry name" value="TPR-like_helical_dom_sf"/>
</dbReference>